<dbReference type="EMBL" id="CAUOFW020001614">
    <property type="protein sequence ID" value="CAK9146827.1"/>
    <property type="molecule type" value="Genomic_DNA"/>
</dbReference>
<gene>
    <name evidence="1" type="ORF">ILEXP_LOCUS14698</name>
</gene>
<organism evidence="1 2">
    <name type="scientific">Ilex paraguariensis</name>
    <name type="common">yerba mate</name>
    <dbReference type="NCBI Taxonomy" id="185542"/>
    <lineage>
        <taxon>Eukaryota</taxon>
        <taxon>Viridiplantae</taxon>
        <taxon>Streptophyta</taxon>
        <taxon>Embryophyta</taxon>
        <taxon>Tracheophyta</taxon>
        <taxon>Spermatophyta</taxon>
        <taxon>Magnoliopsida</taxon>
        <taxon>eudicotyledons</taxon>
        <taxon>Gunneridae</taxon>
        <taxon>Pentapetalae</taxon>
        <taxon>asterids</taxon>
        <taxon>campanulids</taxon>
        <taxon>Aquifoliales</taxon>
        <taxon>Aquifoliaceae</taxon>
        <taxon>Ilex</taxon>
    </lineage>
</organism>
<comment type="caution">
    <text evidence="1">The sequence shown here is derived from an EMBL/GenBank/DDBJ whole genome shotgun (WGS) entry which is preliminary data.</text>
</comment>
<reference evidence="1 2" key="1">
    <citation type="submission" date="2024-02" db="EMBL/GenBank/DDBJ databases">
        <authorList>
            <person name="Vignale AGUSTIN F."/>
            <person name="Sosa J E."/>
            <person name="Modenutti C."/>
        </authorList>
    </citation>
    <scope>NUCLEOTIDE SEQUENCE [LARGE SCALE GENOMIC DNA]</scope>
</reference>
<evidence type="ECO:0000313" key="2">
    <source>
        <dbReference type="Proteomes" id="UP001642360"/>
    </source>
</evidence>
<keyword evidence="2" id="KW-1185">Reference proteome</keyword>
<dbReference type="Proteomes" id="UP001642360">
    <property type="component" value="Unassembled WGS sequence"/>
</dbReference>
<proteinExistence type="predicted"/>
<protein>
    <submittedName>
        <fullName evidence="1">Uncharacterized protein</fullName>
    </submittedName>
</protein>
<dbReference type="AlphaFoldDB" id="A0ABC8RPU5"/>
<accession>A0ABC8RPU5</accession>
<name>A0ABC8RPU5_9AQUA</name>
<evidence type="ECO:0000313" key="1">
    <source>
        <dbReference type="EMBL" id="CAK9146827.1"/>
    </source>
</evidence>
<sequence>MASMIDLCDLIAQNPSQFADKVAWICGRCPPINSVLPPLDVFLNAQFRRHEAVIGSPRVFLCRFRILWPNLFGRSRLEKIQSLRTIS</sequence>